<feature type="compositionally biased region" description="Low complexity" evidence="1">
    <location>
        <begin position="150"/>
        <end position="162"/>
    </location>
</feature>
<feature type="region of interest" description="Disordered" evidence="1">
    <location>
        <begin position="137"/>
        <end position="208"/>
    </location>
</feature>
<dbReference type="RefSeq" id="WP_380973432.1">
    <property type="nucleotide sequence ID" value="NZ_JBHTEF010000001.1"/>
</dbReference>
<evidence type="ECO:0000313" key="3">
    <source>
        <dbReference type="EMBL" id="MFC7580874.1"/>
    </source>
</evidence>
<keyword evidence="2" id="KW-0812">Transmembrane</keyword>
<reference evidence="4" key="1">
    <citation type="journal article" date="2019" name="Int. J. Syst. Evol. Microbiol.">
        <title>The Global Catalogue of Microorganisms (GCM) 10K type strain sequencing project: providing services to taxonomists for standard genome sequencing and annotation.</title>
        <authorList>
            <consortium name="The Broad Institute Genomics Platform"/>
            <consortium name="The Broad Institute Genome Sequencing Center for Infectious Disease"/>
            <person name="Wu L."/>
            <person name="Ma J."/>
        </authorList>
    </citation>
    <scope>NUCLEOTIDE SEQUENCE [LARGE SCALE GENOMIC DNA]</scope>
    <source>
        <strain evidence="4">CCUG 56698</strain>
    </source>
</reference>
<dbReference type="EMBL" id="JBHTEF010000001">
    <property type="protein sequence ID" value="MFC7580874.1"/>
    <property type="molecule type" value="Genomic_DNA"/>
</dbReference>
<evidence type="ECO:0000313" key="4">
    <source>
        <dbReference type="Proteomes" id="UP001596527"/>
    </source>
</evidence>
<gene>
    <name evidence="3" type="ORF">ACFQWG_06640</name>
</gene>
<feature type="transmembrane region" description="Helical" evidence="2">
    <location>
        <begin position="107"/>
        <end position="127"/>
    </location>
</feature>
<evidence type="ECO:0000256" key="2">
    <source>
        <dbReference type="SAM" id="Phobius"/>
    </source>
</evidence>
<feature type="transmembrane region" description="Helical" evidence="2">
    <location>
        <begin position="74"/>
        <end position="95"/>
    </location>
</feature>
<feature type="compositionally biased region" description="Low complexity" evidence="1">
    <location>
        <begin position="181"/>
        <end position="195"/>
    </location>
</feature>
<keyword evidence="2" id="KW-0472">Membrane</keyword>
<keyword evidence="2" id="KW-1133">Transmembrane helix</keyword>
<protein>
    <submittedName>
        <fullName evidence="3">Uncharacterized protein</fullName>
    </submittedName>
</protein>
<organism evidence="3 4">
    <name type="scientific">Schaalia naturae</name>
    <dbReference type="NCBI Taxonomy" id="635203"/>
    <lineage>
        <taxon>Bacteria</taxon>
        <taxon>Bacillati</taxon>
        <taxon>Actinomycetota</taxon>
        <taxon>Actinomycetes</taxon>
        <taxon>Actinomycetales</taxon>
        <taxon>Actinomycetaceae</taxon>
        <taxon>Schaalia</taxon>
    </lineage>
</organism>
<accession>A0ABW2SL73</accession>
<feature type="transmembrane region" description="Helical" evidence="2">
    <location>
        <begin position="42"/>
        <end position="62"/>
    </location>
</feature>
<keyword evidence="4" id="KW-1185">Reference proteome</keyword>
<evidence type="ECO:0000256" key="1">
    <source>
        <dbReference type="SAM" id="MobiDB-lite"/>
    </source>
</evidence>
<comment type="caution">
    <text evidence="3">The sequence shown here is derived from an EMBL/GenBank/DDBJ whole genome shotgun (WGS) entry which is preliminary data.</text>
</comment>
<name>A0ABW2SL73_9ACTO</name>
<proteinExistence type="predicted"/>
<dbReference type="Proteomes" id="UP001596527">
    <property type="component" value="Unassembled WGS sequence"/>
</dbReference>
<sequence>MRRFTDSVLFLALFALDALAWLILDLTGGIEAADPGRIAPMTLGAVIVIACPALLVTGVLALARALTGAAPRRFYVWALGASVLGSVVAWAAGVTATAQGIEVGLSWMAWFFGIQAVACVVGLLVALTGGIERPAKKAAGSASEPEKTAEAPSSPAAVSETEPVGEDEATPAPHEGPEPGMPDGAPGSDAPGDAARQAAPTWTEDRQA</sequence>